<dbReference type="NCBIfam" id="TIGR03709">
    <property type="entry name" value="PPK2_rel_1"/>
    <property type="match status" value="1"/>
</dbReference>
<evidence type="ECO:0000259" key="1">
    <source>
        <dbReference type="Pfam" id="PF03976"/>
    </source>
</evidence>
<dbReference type="GO" id="GO:0016776">
    <property type="term" value="F:phosphotransferase activity, phosphate group as acceptor"/>
    <property type="evidence" value="ECO:0007669"/>
    <property type="project" value="InterPro"/>
</dbReference>
<dbReference type="GO" id="GO:0006797">
    <property type="term" value="P:polyphosphate metabolic process"/>
    <property type="evidence" value="ECO:0007669"/>
    <property type="project" value="InterPro"/>
</dbReference>
<feature type="domain" description="Polyphosphate kinase-2-related" evidence="1">
    <location>
        <begin position="52"/>
        <end position="269"/>
    </location>
</feature>
<name>A0A095Z803_9CORY</name>
<reference evidence="2 3" key="1">
    <citation type="submission" date="2014-07" db="EMBL/GenBank/DDBJ databases">
        <authorList>
            <person name="McCorrison J."/>
            <person name="Sanka R."/>
            <person name="Torralba M."/>
            <person name="Gillis M."/>
            <person name="Haft D.H."/>
            <person name="Methe B."/>
            <person name="Sutton G."/>
            <person name="Nelson K.E."/>
        </authorList>
    </citation>
    <scope>NUCLEOTIDE SEQUENCE [LARGE SCALE GENOMIC DNA]</scope>
    <source>
        <strain evidence="2 3">DNF00450</strain>
    </source>
</reference>
<dbReference type="PANTHER" id="PTHR34383">
    <property type="entry name" value="POLYPHOSPHATE:AMP PHOSPHOTRANSFERASE-RELATED"/>
    <property type="match status" value="1"/>
</dbReference>
<dbReference type="eggNOG" id="COG2326">
    <property type="taxonomic scope" value="Bacteria"/>
</dbReference>
<protein>
    <recommendedName>
        <fullName evidence="1">Polyphosphate kinase-2-related domain-containing protein</fullName>
    </recommendedName>
</protein>
<dbReference type="InterPro" id="IPR027417">
    <property type="entry name" value="P-loop_NTPase"/>
</dbReference>
<accession>A0A095Z803</accession>
<proteinExistence type="predicted"/>
<organism evidence="2 3">
    <name type="scientific">Corynebacterium freneyi DNF00450</name>
    <dbReference type="NCBI Taxonomy" id="1287475"/>
    <lineage>
        <taxon>Bacteria</taxon>
        <taxon>Bacillati</taxon>
        <taxon>Actinomycetota</taxon>
        <taxon>Actinomycetes</taxon>
        <taxon>Mycobacteriales</taxon>
        <taxon>Corynebacteriaceae</taxon>
        <taxon>Corynebacterium</taxon>
    </lineage>
</organism>
<dbReference type="PANTHER" id="PTHR34383:SF3">
    <property type="entry name" value="POLYPHOSPHATE:AMP PHOSPHOTRANSFERASE"/>
    <property type="match status" value="1"/>
</dbReference>
<evidence type="ECO:0000313" key="3">
    <source>
        <dbReference type="Proteomes" id="UP000029548"/>
    </source>
</evidence>
<dbReference type="EMBL" id="JRNE01000088">
    <property type="protein sequence ID" value="KGF14872.1"/>
    <property type="molecule type" value="Genomic_DNA"/>
</dbReference>
<comment type="caution">
    <text evidence="2">The sequence shown here is derived from an EMBL/GenBank/DDBJ whole genome shotgun (WGS) entry which is preliminary data.</text>
</comment>
<dbReference type="AlphaFoldDB" id="A0A095Z803"/>
<dbReference type="Gene3D" id="3.40.50.300">
    <property type="entry name" value="P-loop containing nucleotide triphosphate hydrolases"/>
    <property type="match status" value="1"/>
</dbReference>
<evidence type="ECO:0000313" key="2">
    <source>
        <dbReference type="EMBL" id="KGF14872.1"/>
    </source>
</evidence>
<sequence length="293" mass="33686">MGKKRKHRHFTLDDAHALKVGEGWRLSHVDADSTPGLPNNGKGKEIAADQFDDHDEEIAELQERMYAASRSGDGTAPTIIIVLQGMDTSGKGGVIRHVLKGVDPQGVEVFSFGRPTEEEKRHDFLHRPRIRMPKPGRIGMWDRSHYEAVLVEKVKELTPLDEIEGRYDRIVEFENELAAQGVHLIKVMLHIDPDEQYERLMERLERSDKHWKFDVGDIADRALWDDYQAAYDEALRRTSTETNPWYCVPANHKWYSRLVVKGLLLEALRGLELEWPVAEFDVEDAKKKLEATK</sequence>
<dbReference type="Pfam" id="PF03976">
    <property type="entry name" value="PPK2"/>
    <property type="match status" value="1"/>
</dbReference>
<dbReference type="InterPro" id="IPR022488">
    <property type="entry name" value="PPK2-related"/>
</dbReference>
<dbReference type="InterPro" id="IPR022300">
    <property type="entry name" value="PPK2-rel_1"/>
</dbReference>
<dbReference type="SUPFAM" id="SSF52540">
    <property type="entry name" value="P-loop containing nucleoside triphosphate hydrolases"/>
    <property type="match status" value="1"/>
</dbReference>
<dbReference type="Proteomes" id="UP000029548">
    <property type="component" value="Unassembled WGS sequence"/>
</dbReference>
<gene>
    <name evidence="2" type="ORF">HMPREF1650_13025</name>
</gene>
<dbReference type="RefSeq" id="WP_035123988.1">
    <property type="nucleotide sequence ID" value="NZ_JRNE01000088.1"/>
</dbReference>